<dbReference type="AlphaFoldDB" id="A0AAP0IW49"/>
<name>A0AAP0IW49_9MAGN</name>
<reference evidence="1 2" key="1">
    <citation type="submission" date="2024-01" db="EMBL/GenBank/DDBJ databases">
        <title>Genome assemblies of Stephania.</title>
        <authorList>
            <person name="Yang L."/>
        </authorList>
    </citation>
    <scope>NUCLEOTIDE SEQUENCE [LARGE SCALE GENOMIC DNA]</scope>
    <source>
        <strain evidence="1">YNDBR</strain>
        <tissue evidence="1">Leaf</tissue>
    </source>
</reference>
<comment type="caution">
    <text evidence="1">The sequence shown here is derived from an EMBL/GenBank/DDBJ whole genome shotgun (WGS) entry which is preliminary data.</text>
</comment>
<protein>
    <submittedName>
        <fullName evidence="1">Uncharacterized protein</fullName>
    </submittedName>
</protein>
<sequence>MVGAADQIVDELMAAVGVVVVPHHQPPELILSSQSSLDHLQLPHHQYNYRLVG</sequence>
<evidence type="ECO:0000313" key="2">
    <source>
        <dbReference type="Proteomes" id="UP001420932"/>
    </source>
</evidence>
<dbReference type="EMBL" id="JBBNAF010000008">
    <property type="protein sequence ID" value="KAK9121998.1"/>
    <property type="molecule type" value="Genomic_DNA"/>
</dbReference>
<gene>
    <name evidence="1" type="ORF">Syun_019615</name>
</gene>
<dbReference type="Proteomes" id="UP001420932">
    <property type="component" value="Unassembled WGS sequence"/>
</dbReference>
<evidence type="ECO:0000313" key="1">
    <source>
        <dbReference type="EMBL" id="KAK9121998.1"/>
    </source>
</evidence>
<keyword evidence="2" id="KW-1185">Reference proteome</keyword>
<accession>A0AAP0IW49</accession>
<organism evidence="1 2">
    <name type="scientific">Stephania yunnanensis</name>
    <dbReference type="NCBI Taxonomy" id="152371"/>
    <lineage>
        <taxon>Eukaryota</taxon>
        <taxon>Viridiplantae</taxon>
        <taxon>Streptophyta</taxon>
        <taxon>Embryophyta</taxon>
        <taxon>Tracheophyta</taxon>
        <taxon>Spermatophyta</taxon>
        <taxon>Magnoliopsida</taxon>
        <taxon>Ranunculales</taxon>
        <taxon>Menispermaceae</taxon>
        <taxon>Menispermoideae</taxon>
        <taxon>Cissampelideae</taxon>
        <taxon>Stephania</taxon>
    </lineage>
</organism>
<proteinExistence type="predicted"/>